<feature type="region of interest" description="Disordered" evidence="1">
    <location>
        <begin position="17"/>
        <end position="40"/>
    </location>
</feature>
<keyword evidence="3" id="KW-1185">Reference proteome</keyword>
<dbReference type="Proteomes" id="UP000297245">
    <property type="component" value="Unassembled WGS sequence"/>
</dbReference>
<evidence type="ECO:0000313" key="2">
    <source>
        <dbReference type="EMBL" id="THU94780.1"/>
    </source>
</evidence>
<proteinExistence type="predicted"/>
<feature type="compositionally biased region" description="Polar residues" evidence="1">
    <location>
        <begin position="27"/>
        <end position="40"/>
    </location>
</feature>
<dbReference type="AlphaFoldDB" id="A0A4S8LYX0"/>
<accession>A0A4S8LYX0</accession>
<sequence length="196" mass="22678">MPCQPKSRDRTHATVLYSRQHDVPHPKSTNSNSSGNDPLLITPQQLEARSRGVMAARHPFIARRRPVIGNPQPIDDRELMMIYHSIETNNYPKLFTPRQPDYLARYEILIAMYPAAHGLRGCKRTGYDHLISITSSGTLTIKCHHCNVAGLCNAIPAKYQHEFDKHFARWEKFWEEDKPRREALAEMFRMVDEDLI</sequence>
<protein>
    <submittedName>
        <fullName evidence="2">Uncharacterized protein</fullName>
    </submittedName>
</protein>
<dbReference type="EMBL" id="ML179215">
    <property type="protein sequence ID" value="THU94780.1"/>
    <property type="molecule type" value="Genomic_DNA"/>
</dbReference>
<organism evidence="2 3">
    <name type="scientific">Dendrothele bispora (strain CBS 962.96)</name>
    <dbReference type="NCBI Taxonomy" id="1314807"/>
    <lineage>
        <taxon>Eukaryota</taxon>
        <taxon>Fungi</taxon>
        <taxon>Dikarya</taxon>
        <taxon>Basidiomycota</taxon>
        <taxon>Agaricomycotina</taxon>
        <taxon>Agaricomycetes</taxon>
        <taxon>Agaricomycetidae</taxon>
        <taxon>Agaricales</taxon>
        <taxon>Agaricales incertae sedis</taxon>
        <taxon>Dendrothele</taxon>
    </lineage>
</organism>
<name>A0A4S8LYX0_DENBC</name>
<evidence type="ECO:0000256" key="1">
    <source>
        <dbReference type="SAM" id="MobiDB-lite"/>
    </source>
</evidence>
<reference evidence="2 3" key="1">
    <citation type="journal article" date="2019" name="Nat. Ecol. Evol.">
        <title>Megaphylogeny resolves global patterns of mushroom evolution.</title>
        <authorList>
            <person name="Varga T."/>
            <person name="Krizsan K."/>
            <person name="Foldi C."/>
            <person name="Dima B."/>
            <person name="Sanchez-Garcia M."/>
            <person name="Sanchez-Ramirez S."/>
            <person name="Szollosi G.J."/>
            <person name="Szarkandi J.G."/>
            <person name="Papp V."/>
            <person name="Albert L."/>
            <person name="Andreopoulos W."/>
            <person name="Angelini C."/>
            <person name="Antonin V."/>
            <person name="Barry K.W."/>
            <person name="Bougher N.L."/>
            <person name="Buchanan P."/>
            <person name="Buyck B."/>
            <person name="Bense V."/>
            <person name="Catcheside P."/>
            <person name="Chovatia M."/>
            <person name="Cooper J."/>
            <person name="Damon W."/>
            <person name="Desjardin D."/>
            <person name="Finy P."/>
            <person name="Geml J."/>
            <person name="Haridas S."/>
            <person name="Hughes K."/>
            <person name="Justo A."/>
            <person name="Karasinski D."/>
            <person name="Kautmanova I."/>
            <person name="Kiss B."/>
            <person name="Kocsube S."/>
            <person name="Kotiranta H."/>
            <person name="LaButti K.M."/>
            <person name="Lechner B.E."/>
            <person name="Liimatainen K."/>
            <person name="Lipzen A."/>
            <person name="Lukacs Z."/>
            <person name="Mihaltcheva S."/>
            <person name="Morgado L.N."/>
            <person name="Niskanen T."/>
            <person name="Noordeloos M.E."/>
            <person name="Ohm R.A."/>
            <person name="Ortiz-Santana B."/>
            <person name="Ovrebo C."/>
            <person name="Racz N."/>
            <person name="Riley R."/>
            <person name="Savchenko A."/>
            <person name="Shiryaev A."/>
            <person name="Soop K."/>
            <person name="Spirin V."/>
            <person name="Szebenyi C."/>
            <person name="Tomsovsky M."/>
            <person name="Tulloss R.E."/>
            <person name="Uehling J."/>
            <person name="Grigoriev I.V."/>
            <person name="Vagvolgyi C."/>
            <person name="Papp T."/>
            <person name="Martin F.M."/>
            <person name="Miettinen O."/>
            <person name="Hibbett D.S."/>
            <person name="Nagy L.G."/>
        </authorList>
    </citation>
    <scope>NUCLEOTIDE SEQUENCE [LARGE SCALE GENOMIC DNA]</scope>
    <source>
        <strain evidence="2 3">CBS 962.96</strain>
    </source>
</reference>
<evidence type="ECO:0000313" key="3">
    <source>
        <dbReference type="Proteomes" id="UP000297245"/>
    </source>
</evidence>
<gene>
    <name evidence="2" type="ORF">K435DRAFT_860175</name>
</gene>